<accession>A0A166CRZ8</accession>
<dbReference type="Gramene" id="KZN04256">
    <property type="protein sequence ID" value="KZN04256"/>
    <property type="gene ID" value="DCAR_005102"/>
</dbReference>
<dbReference type="GO" id="GO:0005737">
    <property type="term" value="C:cytoplasm"/>
    <property type="evidence" value="ECO:0007669"/>
    <property type="project" value="InterPro"/>
</dbReference>
<proteinExistence type="predicted"/>
<sequence>MYPELMGIMPLIYRAMDNEKHDIVNLLTQTYQRGVQMMQFQKEVQTRESANVHQFISANVHQFISDMDRGNEGMYNAINFNIT</sequence>
<dbReference type="PROSITE" id="PS50861">
    <property type="entry name" value="AA_TRNA_LIGASE_II_GLYAB"/>
    <property type="match status" value="1"/>
</dbReference>
<organism evidence="1">
    <name type="scientific">Daucus carota subsp. sativus</name>
    <name type="common">Carrot</name>
    <dbReference type="NCBI Taxonomy" id="79200"/>
    <lineage>
        <taxon>Eukaryota</taxon>
        <taxon>Viridiplantae</taxon>
        <taxon>Streptophyta</taxon>
        <taxon>Embryophyta</taxon>
        <taxon>Tracheophyta</taxon>
        <taxon>Spermatophyta</taxon>
        <taxon>Magnoliopsida</taxon>
        <taxon>eudicotyledons</taxon>
        <taxon>Gunneridae</taxon>
        <taxon>Pentapetalae</taxon>
        <taxon>asterids</taxon>
        <taxon>campanulids</taxon>
        <taxon>Apiales</taxon>
        <taxon>Apiaceae</taxon>
        <taxon>Apioideae</taxon>
        <taxon>Scandiceae</taxon>
        <taxon>Daucinae</taxon>
        <taxon>Daucus</taxon>
        <taxon>Daucus sect. Daucus</taxon>
    </lineage>
</organism>
<dbReference type="InterPro" id="IPR006194">
    <property type="entry name" value="Gly-tRNA-synth_heterodimer"/>
</dbReference>
<gene>
    <name evidence="1" type="ORF">DCAR_005102</name>
</gene>
<name>A0A166CRZ8_DAUCS</name>
<dbReference type="GO" id="GO:0004820">
    <property type="term" value="F:glycine-tRNA ligase activity"/>
    <property type="evidence" value="ECO:0007669"/>
    <property type="project" value="InterPro"/>
</dbReference>
<dbReference type="GO" id="GO:0006426">
    <property type="term" value="P:glycyl-tRNA aminoacylation"/>
    <property type="evidence" value="ECO:0007669"/>
    <property type="project" value="InterPro"/>
</dbReference>
<dbReference type="EMBL" id="LNRQ01000002">
    <property type="protein sequence ID" value="KZN04256.1"/>
    <property type="molecule type" value="Genomic_DNA"/>
</dbReference>
<dbReference type="AlphaFoldDB" id="A0A166CRZ8"/>
<evidence type="ECO:0000313" key="1">
    <source>
        <dbReference type="EMBL" id="KZN04256.1"/>
    </source>
</evidence>
<protein>
    <submittedName>
        <fullName evidence="1">Uncharacterized protein</fullName>
    </submittedName>
</protein>
<dbReference type="GO" id="GO:0005524">
    <property type="term" value="F:ATP binding"/>
    <property type="evidence" value="ECO:0007669"/>
    <property type="project" value="InterPro"/>
</dbReference>
<reference evidence="1" key="1">
    <citation type="journal article" date="2016" name="Nat. Genet.">
        <title>A high-quality carrot genome assembly provides new insights into carotenoid accumulation and asterid genome evolution.</title>
        <authorList>
            <person name="Iorizzo M."/>
            <person name="Ellison S."/>
            <person name="Senalik D."/>
            <person name="Zeng P."/>
            <person name="Satapoomin P."/>
            <person name="Huang J."/>
            <person name="Bowman M."/>
            <person name="Iovene M."/>
            <person name="Sanseverino W."/>
            <person name="Cavagnaro P."/>
            <person name="Yildiz M."/>
            <person name="Macko-Podgorni A."/>
            <person name="Moranska E."/>
            <person name="Grzebelus E."/>
            <person name="Grzebelus D."/>
            <person name="Ashrafi H."/>
            <person name="Zheng Z."/>
            <person name="Cheng S."/>
            <person name="Spooner D."/>
            <person name="Van Deynze A."/>
            <person name="Simon P."/>
        </authorList>
    </citation>
    <scope>NUCLEOTIDE SEQUENCE [LARGE SCALE GENOMIC DNA]</scope>
    <source>
        <tissue evidence="1">Leaf</tissue>
    </source>
</reference>
<comment type="caution">
    <text evidence="1">The sequence shown here is derived from an EMBL/GenBank/DDBJ whole genome shotgun (WGS) entry which is preliminary data.</text>
</comment>